<keyword evidence="1" id="KW-1133">Transmembrane helix</keyword>
<organism evidence="2 3">
    <name type="scientific">Sulfurimonas sediminis</name>
    <dbReference type="NCBI Taxonomy" id="2590020"/>
    <lineage>
        <taxon>Bacteria</taxon>
        <taxon>Pseudomonadati</taxon>
        <taxon>Campylobacterota</taxon>
        <taxon>Epsilonproteobacteria</taxon>
        <taxon>Campylobacterales</taxon>
        <taxon>Sulfurimonadaceae</taxon>
        <taxon>Sulfurimonas</taxon>
    </lineage>
</organism>
<dbReference type="AlphaFoldDB" id="A0A7M1B374"/>
<keyword evidence="1" id="KW-0472">Membrane</keyword>
<evidence type="ECO:0000256" key="1">
    <source>
        <dbReference type="SAM" id="Phobius"/>
    </source>
</evidence>
<protein>
    <submittedName>
        <fullName evidence="2">Cbb3-type cytochrome oxidase assembly protein CcoS</fullName>
    </submittedName>
</protein>
<dbReference type="InterPro" id="IPR004714">
    <property type="entry name" value="Cyt_oxidase_maturation_cbb3"/>
</dbReference>
<accession>A0A7M1B374</accession>
<dbReference type="RefSeq" id="WP_193151463.1">
    <property type="nucleotide sequence ID" value="NZ_CP041235.1"/>
</dbReference>
<keyword evidence="3" id="KW-1185">Reference proteome</keyword>
<name>A0A7M1B374_9BACT</name>
<dbReference type="Proteomes" id="UP000593719">
    <property type="component" value="Chromosome"/>
</dbReference>
<evidence type="ECO:0000313" key="3">
    <source>
        <dbReference type="Proteomes" id="UP000593719"/>
    </source>
</evidence>
<dbReference type="EMBL" id="CP041235">
    <property type="protein sequence ID" value="QOP43158.1"/>
    <property type="molecule type" value="Genomic_DNA"/>
</dbReference>
<reference evidence="2 3" key="1">
    <citation type="submission" date="2019-06" db="EMBL/GenBank/DDBJ databases">
        <title>Sulfurimonas gotlandica sp. nov., a chemoautotrophic and psychrotolerant epsilonproteobacterium isolated from a pelagic redoxcline, and an emended description of the genus Sulfurimonas.</title>
        <authorList>
            <person name="Wang S."/>
            <person name="Jiang L."/>
            <person name="Shao Z."/>
        </authorList>
    </citation>
    <scope>NUCLEOTIDE SEQUENCE [LARGE SCALE GENOMIC DNA]</scope>
    <source>
        <strain evidence="2 3">S2-6</strain>
    </source>
</reference>
<proteinExistence type="predicted"/>
<evidence type="ECO:0000313" key="2">
    <source>
        <dbReference type="EMBL" id="QOP43158.1"/>
    </source>
</evidence>
<sequence>MSSWVIGMMLGVSIFLGSIAVVALIWAIKKGQFDDSEHFLNAVKFDSTDDLNDAYKKEQRVKELKDKKKESLRKKDYRPE</sequence>
<dbReference type="KEGG" id="ssei:FJR45_04035"/>
<dbReference type="NCBIfam" id="TIGR00847">
    <property type="entry name" value="ccoS"/>
    <property type="match status" value="1"/>
</dbReference>
<feature type="transmembrane region" description="Helical" evidence="1">
    <location>
        <begin position="6"/>
        <end position="28"/>
    </location>
</feature>
<keyword evidence="1" id="KW-0812">Transmembrane</keyword>
<dbReference type="Pfam" id="PF03597">
    <property type="entry name" value="FixS"/>
    <property type="match status" value="1"/>
</dbReference>
<gene>
    <name evidence="2" type="primary">ccoS</name>
    <name evidence="2" type="ORF">FJR45_04035</name>
</gene>